<dbReference type="Proteomes" id="UP000193685">
    <property type="component" value="Unassembled WGS sequence"/>
</dbReference>
<dbReference type="EMBL" id="MCFI01000025">
    <property type="protein sequence ID" value="ORY75785.1"/>
    <property type="molecule type" value="Genomic_DNA"/>
</dbReference>
<sequence length="82" mass="8996">MIVSARWSCTAVSMNSMPPQGLLVKQDYARPFKAMDFTVYDGCASPSIRGVLGSIRMDNWVVACCITLVSLLLPQCNCANDY</sequence>
<protein>
    <submittedName>
        <fullName evidence="1">Uncharacterized protein</fullName>
    </submittedName>
</protein>
<keyword evidence="2" id="KW-1185">Reference proteome</keyword>
<dbReference type="GeneID" id="63786727"/>
<accession>A0A1Y2EYC0</accession>
<evidence type="ECO:0000313" key="1">
    <source>
        <dbReference type="EMBL" id="ORY75785.1"/>
    </source>
</evidence>
<gene>
    <name evidence="1" type="ORF">BCR37DRAFT_383920</name>
</gene>
<name>A0A1Y2EYC0_PROLT</name>
<reference evidence="1 2" key="1">
    <citation type="submission" date="2016-07" db="EMBL/GenBank/DDBJ databases">
        <title>Pervasive Adenine N6-methylation of Active Genes in Fungi.</title>
        <authorList>
            <consortium name="DOE Joint Genome Institute"/>
            <person name="Mondo S.J."/>
            <person name="Dannebaum R.O."/>
            <person name="Kuo R.C."/>
            <person name="Labutti K."/>
            <person name="Haridas S."/>
            <person name="Kuo A."/>
            <person name="Salamov A."/>
            <person name="Ahrendt S.R."/>
            <person name="Lipzen A."/>
            <person name="Sullivan W."/>
            <person name="Andreopoulos W.B."/>
            <person name="Clum A."/>
            <person name="Lindquist E."/>
            <person name="Daum C."/>
            <person name="Ramamoorthy G.K."/>
            <person name="Gryganskyi A."/>
            <person name="Culley D."/>
            <person name="Magnuson J.K."/>
            <person name="James T.Y."/>
            <person name="O'Malley M.A."/>
            <person name="Stajich J.E."/>
            <person name="Spatafora J.W."/>
            <person name="Visel A."/>
            <person name="Grigoriev I.V."/>
        </authorList>
    </citation>
    <scope>NUCLEOTIDE SEQUENCE [LARGE SCALE GENOMIC DNA]</scope>
    <source>
        <strain evidence="1 2">12-1054</strain>
    </source>
</reference>
<organism evidence="1 2">
    <name type="scientific">Protomyces lactucae-debilis</name>
    <dbReference type="NCBI Taxonomy" id="2754530"/>
    <lineage>
        <taxon>Eukaryota</taxon>
        <taxon>Fungi</taxon>
        <taxon>Dikarya</taxon>
        <taxon>Ascomycota</taxon>
        <taxon>Taphrinomycotina</taxon>
        <taxon>Taphrinomycetes</taxon>
        <taxon>Taphrinales</taxon>
        <taxon>Protomycetaceae</taxon>
        <taxon>Protomyces</taxon>
    </lineage>
</organism>
<comment type="caution">
    <text evidence="1">The sequence shown here is derived from an EMBL/GenBank/DDBJ whole genome shotgun (WGS) entry which is preliminary data.</text>
</comment>
<evidence type="ECO:0000313" key="2">
    <source>
        <dbReference type="Proteomes" id="UP000193685"/>
    </source>
</evidence>
<dbReference type="RefSeq" id="XP_040722433.1">
    <property type="nucleotide sequence ID" value="XM_040870128.1"/>
</dbReference>
<dbReference type="AlphaFoldDB" id="A0A1Y2EYC0"/>
<proteinExistence type="predicted"/>